<dbReference type="Gene3D" id="3.80.10.10">
    <property type="entry name" value="Ribonuclease Inhibitor"/>
    <property type="match status" value="7"/>
</dbReference>
<dbReference type="InterPro" id="IPR000483">
    <property type="entry name" value="Cys-rich_flank_reg_C"/>
</dbReference>
<evidence type="ECO:0000256" key="4">
    <source>
        <dbReference type="SAM" id="SignalP"/>
    </source>
</evidence>
<dbReference type="SMART" id="SM00364">
    <property type="entry name" value="LRR_BAC"/>
    <property type="match status" value="5"/>
</dbReference>
<feature type="chain" id="PRO_5040429831" description="LRRCT domain-containing protein" evidence="4">
    <location>
        <begin position="23"/>
        <end position="1088"/>
    </location>
</feature>
<dbReference type="SUPFAM" id="SSF52058">
    <property type="entry name" value="L domain-like"/>
    <property type="match status" value="4"/>
</dbReference>
<dbReference type="SMART" id="SM00082">
    <property type="entry name" value="LRRCT"/>
    <property type="match status" value="1"/>
</dbReference>
<proteinExistence type="predicted"/>
<evidence type="ECO:0000313" key="6">
    <source>
        <dbReference type="EMBL" id="CAH0383315.1"/>
    </source>
</evidence>
<evidence type="ECO:0000256" key="3">
    <source>
        <dbReference type="ARBA" id="ARBA00022737"/>
    </source>
</evidence>
<evidence type="ECO:0000313" key="7">
    <source>
        <dbReference type="Proteomes" id="UP001152759"/>
    </source>
</evidence>
<dbReference type="PANTHER" id="PTHR24369:SF211">
    <property type="entry name" value="LEUCINE-RICH REPEAT-CONTAINING PROTEIN 15-LIKE"/>
    <property type="match status" value="1"/>
</dbReference>
<name>A0A9P0EZH0_BEMTA</name>
<dbReference type="Proteomes" id="UP001152759">
    <property type="component" value="Chromosome 10"/>
</dbReference>
<dbReference type="Pfam" id="PF13855">
    <property type="entry name" value="LRR_8"/>
    <property type="match status" value="6"/>
</dbReference>
<dbReference type="SMART" id="SM00365">
    <property type="entry name" value="LRR_SD22"/>
    <property type="match status" value="12"/>
</dbReference>
<organism evidence="6 7">
    <name type="scientific">Bemisia tabaci</name>
    <name type="common">Sweetpotato whitefly</name>
    <name type="synonym">Aleurodes tabaci</name>
    <dbReference type="NCBI Taxonomy" id="7038"/>
    <lineage>
        <taxon>Eukaryota</taxon>
        <taxon>Metazoa</taxon>
        <taxon>Ecdysozoa</taxon>
        <taxon>Arthropoda</taxon>
        <taxon>Hexapoda</taxon>
        <taxon>Insecta</taxon>
        <taxon>Pterygota</taxon>
        <taxon>Neoptera</taxon>
        <taxon>Paraneoptera</taxon>
        <taxon>Hemiptera</taxon>
        <taxon>Sternorrhyncha</taxon>
        <taxon>Aleyrodoidea</taxon>
        <taxon>Aleyrodidae</taxon>
        <taxon>Aleyrodinae</taxon>
        <taxon>Bemisia</taxon>
    </lineage>
</organism>
<dbReference type="InterPro" id="IPR032675">
    <property type="entry name" value="LRR_dom_sf"/>
</dbReference>
<dbReference type="SMART" id="SM00369">
    <property type="entry name" value="LRR_TYP"/>
    <property type="match status" value="21"/>
</dbReference>
<feature type="signal peptide" evidence="4">
    <location>
        <begin position="1"/>
        <end position="22"/>
    </location>
</feature>
<dbReference type="InterPro" id="IPR026906">
    <property type="entry name" value="LRR_5"/>
</dbReference>
<dbReference type="Pfam" id="PF13516">
    <property type="entry name" value="LRR_6"/>
    <property type="match status" value="1"/>
</dbReference>
<keyword evidence="7" id="KW-1185">Reference proteome</keyword>
<keyword evidence="1" id="KW-0433">Leucine-rich repeat</keyword>
<evidence type="ECO:0000256" key="1">
    <source>
        <dbReference type="ARBA" id="ARBA00022614"/>
    </source>
</evidence>
<gene>
    <name evidence="6" type="ORF">BEMITA_LOCUS2775</name>
</gene>
<protein>
    <recommendedName>
        <fullName evidence="5">LRRCT domain-containing protein</fullName>
    </recommendedName>
</protein>
<dbReference type="GO" id="GO:0005886">
    <property type="term" value="C:plasma membrane"/>
    <property type="evidence" value="ECO:0007669"/>
    <property type="project" value="TreeGrafter"/>
</dbReference>
<dbReference type="InterPro" id="IPR003591">
    <property type="entry name" value="Leu-rich_rpt_typical-subtyp"/>
</dbReference>
<sequence>MISGRFIMKAILVLIGTLVHLGINEYIPPGPKYPCPTRRTYLHSPEYDPCHCKSGSDAGLFIECENTNLANLAFSLSSFAAFDSPIEELKISRANISVFHGDIFYALKVRVLRLESIPIHEFDAALFRGINSHLQQIHIVSTNLTKFPEKSLEALRNIHLVRLDGHNISALPEDLCRGFPTAESFQLSNGSLAEISVGSFNSCKKLKKLFLSHNNITQLKSNQFKGLRDLEVLDLSHNKISKLEASYFNDLNKLGWINMSHNELDSLPRGVFARSTVLKVLNLGNNRIKRLDPNSFRGMRLIRRIFLNDNLISDLGRNIFSAITRIGTIDLARNKLKKIDSLLFSGLQYAELIDVSKNEITEIEKEAFKDIYLAEVDLSKNKISKIAAGAFINCNNLTRLDFTHNQIEQFNKFSFDENTYALSFQLSHNLLKDMSKIPLANMTGLKILNVSHNEITTIPRNTFPKLYNIFMIDASHNKIEEIAHAVFQPLLSLRFLNLHNNSIEEIKSPTFGAMSTVLELDLSYNKLFAIGRGAFNKLDSISLLNLSHNALQKVTDIPPGLTKLDLSYNQISEITPLNSWPSMNALLYLNLSHNNLQDFLVGGSFSNLLTLRFLDLSFNQMSIPPVESIAELSSMQGLDLQGNIISELGPKSFGKQGVLSNLNLANNEISIISVGAFEGLIQLTHLNLSSNKLSSVPNGAFFSLVALQTLDLSYNEIETLDNKTNSLFEDLLSLENIHLSHNKISYISRKTFPSIPYTKFKIKRVDLSYNTIPVMTTDMKFGTSTIISLNLSHNIINEITPLVIKNLTSLHELDLSYNNLDINHIEKGAFALPPNMTYFSIANNNLKTIPIDDILSSPKKLHVFDIRNNQFPHLTDELLSLILNGTTVLYDGNSFACNCSARRLYRFVNQNLNPVSHYSSLRCSKPETLRERLFVALNEDELRCDFDSDEENNIDFRTTPDVMFNKQYNSRALKGINFSWKVSQIKDDIGDLLMVVRPKSNLGYHEGPKALLSKLVAYNIRSDRISNVPSSDGPLQLCLFAQDSEGKIRDKVTDQCEDILVSSAWDQGLHRFLIPVPLLILLYSLLSF</sequence>
<keyword evidence="3" id="KW-0677">Repeat</keyword>
<accession>A0A9P0EZH0</accession>
<evidence type="ECO:0000256" key="2">
    <source>
        <dbReference type="ARBA" id="ARBA00022729"/>
    </source>
</evidence>
<dbReference type="EMBL" id="OU963871">
    <property type="protein sequence ID" value="CAH0383315.1"/>
    <property type="molecule type" value="Genomic_DNA"/>
</dbReference>
<dbReference type="PANTHER" id="PTHR24369">
    <property type="entry name" value="ANTIGEN BSP, PUTATIVE-RELATED"/>
    <property type="match status" value="1"/>
</dbReference>
<dbReference type="Pfam" id="PF13306">
    <property type="entry name" value="LRR_5"/>
    <property type="match status" value="1"/>
</dbReference>
<feature type="domain" description="LRRCT" evidence="5">
    <location>
        <begin position="893"/>
        <end position="945"/>
    </location>
</feature>
<keyword evidence="2 4" id="KW-0732">Signal</keyword>
<dbReference type="AlphaFoldDB" id="A0A9P0EZH0"/>
<dbReference type="InterPro" id="IPR050541">
    <property type="entry name" value="LRR_TM_domain-containing"/>
</dbReference>
<dbReference type="PROSITE" id="PS51450">
    <property type="entry name" value="LRR"/>
    <property type="match status" value="8"/>
</dbReference>
<dbReference type="FunFam" id="3.80.10.10:FF:001164">
    <property type="entry name" value="GH01279p"/>
    <property type="match status" value="2"/>
</dbReference>
<dbReference type="KEGG" id="btab:109042320"/>
<dbReference type="InterPro" id="IPR001611">
    <property type="entry name" value="Leu-rich_rpt"/>
</dbReference>
<evidence type="ECO:0000259" key="5">
    <source>
        <dbReference type="SMART" id="SM00082"/>
    </source>
</evidence>
<reference evidence="6" key="1">
    <citation type="submission" date="2021-12" db="EMBL/GenBank/DDBJ databases">
        <authorList>
            <person name="King R."/>
        </authorList>
    </citation>
    <scope>NUCLEOTIDE SEQUENCE</scope>
</reference>
<dbReference type="PRINTS" id="PR00019">
    <property type="entry name" value="LEURICHRPT"/>
</dbReference>